<dbReference type="HOGENOM" id="CLU_000445_114_21_9"/>
<dbReference type="SUPFAM" id="SSF55785">
    <property type="entry name" value="PYP-like sensor domain (PAS domain)"/>
    <property type="match status" value="4"/>
</dbReference>
<dbReference type="PANTHER" id="PTHR43047:SF72">
    <property type="entry name" value="OSMOSENSING HISTIDINE PROTEIN KINASE SLN1"/>
    <property type="match status" value="1"/>
</dbReference>
<evidence type="ECO:0000256" key="11">
    <source>
        <dbReference type="PROSITE-ProRule" id="PRU00169"/>
    </source>
</evidence>
<dbReference type="InterPro" id="IPR000014">
    <property type="entry name" value="PAS"/>
</dbReference>
<dbReference type="CDD" id="cd00082">
    <property type="entry name" value="HisKA"/>
    <property type="match status" value="1"/>
</dbReference>
<evidence type="ECO:0000256" key="2">
    <source>
        <dbReference type="ARBA" id="ARBA00006402"/>
    </source>
</evidence>
<evidence type="ECO:0000256" key="5">
    <source>
        <dbReference type="ARBA" id="ARBA00022553"/>
    </source>
</evidence>
<dbReference type="InterPro" id="IPR005467">
    <property type="entry name" value="His_kinase_dom"/>
</dbReference>
<dbReference type="eggNOG" id="COG0642">
    <property type="taxonomic scope" value="Bacteria"/>
</dbReference>
<proteinExistence type="inferred from homology"/>
<accession>A8RLI9</accession>
<dbReference type="PROSITE" id="PS50110">
    <property type="entry name" value="RESPONSE_REGULATORY"/>
    <property type="match status" value="2"/>
</dbReference>
<evidence type="ECO:0000256" key="8">
    <source>
        <dbReference type="ARBA" id="ARBA00023012"/>
    </source>
</evidence>
<dbReference type="SUPFAM" id="SSF55874">
    <property type="entry name" value="ATPase domain of HSP90 chaperone/DNA topoisomerase II/histidine kinase"/>
    <property type="match status" value="1"/>
</dbReference>
<dbReference type="EC" id="2.7.13.3" evidence="3"/>
<evidence type="ECO:0000259" key="12">
    <source>
        <dbReference type="PROSITE" id="PS50109"/>
    </source>
</evidence>
<dbReference type="SMART" id="SM00388">
    <property type="entry name" value="HisKA"/>
    <property type="match status" value="1"/>
</dbReference>
<dbReference type="InterPro" id="IPR036097">
    <property type="entry name" value="HisK_dim/P_sf"/>
</dbReference>
<comment type="function">
    <text evidence="9">May play the central regulatory role in sporulation. It may be an element of the effector pathway responsible for the activation of sporulation genes in response to nutritional stress. Spo0A may act in concert with spo0H (a sigma factor) to control the expression of some genes that are critical to the sporulation process.</text>
</comment>
<dbReference type="Pfam" id="PF00512">
    <property type="entry name" value="HisKA"/>
    <property type="match status" value="1"/>
</dbReference>
<dbReference type="InterPro" id="IPR035965">
    <property type="entry name" value="PAS-like_dom_sf"/>
</dbReference>
<dbReference type="InterPro" id="IPR003594">
    <property type="entry name" value="HATPase_dom"/>
</dbReference>
<keyword evidence="5 11" id="KW-0597">Phosphoprotein</keyword>
<protein>
    <recommendedName>
        <fullName evidence="10">Circadian input-output histidine kinase CikA</fullName>
        <ecNumber evidence="3">2.7.13.3</ecNumber>
    </recommendedName>
    <alternativeName>
        <fullName evidence="4">Stage 0 sporulation protein A homolog</fullName>
    </alternativeName>
</protein>
<organism evidence="14 15">
    <name type="scientific">Enterocloster bolteae (strain ATCC BAA-613 / DSM 15670 / CCUG 46953 / JCM 12243 / WAL 16351)</name>
    <name type="common">Clostridium bolteae</name>
    <dbReference type="NCBI Taxonomy" id="411902"/>
    <lineage>
        <taxon>Bacteria</taxon>
        <taxon>Bacillati</taxon>
        <taxon>Bacillota</taxon>
        <taxon>Clostridia</taxon>
        <taxon>Lachnospirales</taxon>
        <taxon>Lachnospiraceae</taxon>
        <taxon>Enterocloster</taxon>
    </lineage>
</organism>
<comment type="similarity">
    <text evidence="2">In the N-terminal section; belongs to the phytochrome family.</text>
</comment>
<dbReference type="Proteomes" id="UP000005396">
    <property type="component" value="Unassembled WGS sequence"/>
</dbReference>
<keyword evidence="8" id="KW-0902">Two-component regulatory system</keyword>
<dbReference type="SUPFAM" id="SSF52172">
    <property type="entry name" value="CheY-like"/>
    <property type="match status" value="2"/>
</dbReference>
<feature type="domain" description="Histidine kinase" evidence="12">
    <location>
        <begin position="566"/>
        <end position="790"/>
    </location>
</feature>
<dbReference type="InterPro" id="IPR004358">
    <property type="entry name" value="Sig_transdc_His_kin-like_C"/>
</dbReference>
<evidence type="ECO:0000256" key="4">
    <source>
        <dbReference type="ARBA" id="ARBA00018672"/>
    </source>
</evidence>
<dbReference type="InterPro" id="IPR011006">
    <property type="entry name" value="CheY-like_superfamily"/>
</dbReference>
<dbReference type="InterPro" id="IPR003661">
    <property type="entry name" value="HisK_dim/P_dom"/>
</dbReference>
<comment type="caution">
    <text evidence="14">The sequence shown here is derived from an EMBL/GenBank/DDBJ whole genome shotgun (WGS) entry which is preliminary data.</text>
</comment>
<dbReference type="GO" id="GO:0009927">
    <property type="term" value="F:histidine phosphotransfer kinase activity"/>
    <property type="evidence" value="ECO:0007669"/>
    <property type="project" value="TreeGrafter"/>
</dbReference>
<dbReference type="Gene3D" id="3.30.450.20">
    <property type="entry name" value="PAS domain"/>
    <property type="match status" value="4"/>
</dbReference>
<evidence type="ECO:0000256" key="1">
    <source>
        <dbReference type="ARBA" id="ARBA00000085"/>
    </source>
</evidence>
<name>A8RLI9_ENTBW</name>
<feature type="modified residue" description="4-aspartylphosphate" evidence="11">
    <location>
        <position position="1001"/>
    </location>
</feature>
<evidence type="ECO:0000256" key="10">
    <source>
        <dbReference type="ARBA" id="ARBA00074306"/>
    </source>
</evidence>
<dbReference type="Pfam" id="PF02518">
    <property type="entry name" value="HATPase_c"/>
    <property type="match status" value="1"/>
</dbReference>
<dbReference type="Pfam" id="PF13426">
    <property type="entry name" value="PAS_9"/>
    <property type="match status" value="3"/>
</dbReference>
<dbReference type="AlphaFoldDB" id="A8RLI9"/>
<dbReference type="GO" id="GO:0005886">
    <property type="term" value="C:plasma membrane"/>
    <property type="evidence" value="ECO:0007669"/>
    <property type="project" value="TreeGrafter"/>
</dbReference>
<dbReference type="Gene3D" id="3.40.50.2300">
    <property type="match status" value="2"/>
</dbReference>
<dbReference type="RefSeq" id="WP_002568761.1">
    <property type="nucleotide sequence ID" value="NZ_DS480676.1"/>
</dbReference>
<keyword evidence="6" id="KW-0808">Transferase</keyword>
<dbReference type="SMART" id="SM00448">
    <property type="entry name" value="REC"/>
    <property type="match status" value="2"/>
</dbReference>
<keyword evidence="7" id="KW-0418">Kinase</keyword>
<feature type="domain" description="Response regulatory" evidence="13">
    <location>
        <begin position="804"/>
        <end position="924"/>
    </location>
</feature>
<dbReference type="PROSITE" id="PS50109">
    <property type="entry name" value="HIS_KIN"/>
    <property type="match status" value="1"/>
</dbReference>
<dbReference type="EMBL" id="ABCC02000017">
    <property type="protein sequence ID" value="EDP18282.1"/>
    <property type="molecule type" value="Genomic_DNA"/>
</dbReference>
<evidence type="ECO:0000256" key="6">
    <source>
        <dbReference type="ARBA" id="ARBA00022679"/>
    </source>
</evidence>
<evidence type="ECO:0000259" key="13">
    <source>
        <dbReference type="PROSITE" id="PS50110"/>
    </source>
</evidence>
<dbReference type="eggNOG" id="COG2205">
    <property type="taxonomic scope" value="Bacteria"/>
</dbReference>
<feature type="modified residue" description="4-aspartylphosphate" evidence="11">
    <location>
        <position position="858"/>
    </location>
</feature>
<dbReference type="PaxDb" id="411902-CLOBOL_01637"/>
<sequence length="1070" mass="122009">MLENEETVKQWEKQAGTDYEYRILVGLLSVGISKHLLDGHFTLIWANDFFYSLIGYSQEEFATRFHNCPDEYFYNNPEGYQALEKSVRDARANGEKGNSICVRLVTSDGCSLWVKLQAAFTDEYVDGYQVAYTTLTDVTEMMEAQLEQEHTQQTLEQMVHEQEMLMSILKVSVSKHMVDEHYTCVWANEYYYQLIGYPKEKYESLFHNHPDEYYQNNPEGWEQLTATVADVLENGKDQYDIITRMKHEDGSSFWVKLFSYFTDEYIDGYRSTYTVMMDVTELVQMKNEQEMLMRAMEVSVSLHLVDKHFTLVWANDFYYDLIGYSKTEYETLFHNHCDEYFAENKNSWNKIHEKVQEITEAGKRSYELFVPLRIPDGSTRWVKMTGFFTDEYQDGKQMAYTTMVDVTELMQIQQEKAVAYDNIPGFIVKHRILPDKIVMADASDRITDIFNVDTGKLDSFDIYSVLEPESRTMIEASHESFRQGKPFDGTICLRDRYTRERWFSIHSTCIDSIADDPVYLTVFIDVTDVTELRVMQKKLTEQKTALQDALEAAKHANRAKSDFLSRMSHDLRTPLNAIQGMARIIKSHVYDPERVLDSTDKIMLSNDLLISLINEVLDTSKVESGQMLLAEEEVNLAELVQGVVNMVQPQLGEKNLRFKTYANRITHETVVSDLQRLQQLLLNLLSNAVKYTPEGGSITLEINEKPSEQTDMAYYEFVVSDTGIGMKPEFLARVFEPFERADDAKIQAVQGTGLGMSICKKIAELMGGTIEVESTYGKGSRFTVSVYLRVQEVKIDDGVLAGLRVLVVDDDEIACRNTCERLEELQMTAKSVSDGQTAISEVEAAHAVYQDYFAVLLDYRMPGLDGVETARQIREKVGNSLPIIMLSAYDLSDQVDAAKEAGANGFITKPLFRSRLVYKLKQFIGAAGMEEPETWKPARCSYAGKRILLVEDNALNQEVAIEMLVESGIPPENVDVAENGQAAVDRIKASRPGTYDLIFMDMQMPVMDGCTAAIQIRALPRDDVKTVPVIAMTANAFDDDRKKTKDAGMNGHLAKPVEPDQLRQVLETWL</sequence>
<dbReference type="GO" id="GO:0000155">
    <property type="term" value="F:phosphorelay sensor kinase activity"/>
    <property type="evidence" value="ECO:0007669"/>
    <property type="project" value="InterPro"/>
</dbReference>
<evidence type="ECO:0000256" key="3">
    <source>
        <dbReference type="ARBA" id="ARBA00012438"/>
    </source>
</evidence>
<evidence type="ECO:0000313" key="15">
    <source>
        <dbReference type="Proteomes" id="UP000005396"/>
    </source>
</evidence>
<reference evidence="14 15" key="2">
    <citation type="submission" date="2007-09" db="EMBL/GenBank/DDBJ databases">
        <title>Draft genome sequence of Clostridium bolteae (ATCC BAA-613).</title>
        <authorList>
            <person name="Sudarsanam P."/>
            <person name="Ley R."/>
            <person name="Guruge J."/>
            <person name="Turnbaugh P.J."/>
            <person name="Mahowald M."/>
            <person name="Liep D."/>
            <person name="Gordon J."/>
        </authorList>
    </citation>
    <scope>NUCLEOTIDE SEQUENCE [LARGE SCALE GENOMIC DNA]</scope>
    <source>
        <strain evidence="15">ATCC BAA-613 / DSM 15670 / CCUG 46953 / JCM 12243 / WAL 16351</strain>
    </source>
</reference>
<dbReference type="PANTHER" id="PTHR43047">
    <property type="entry name" value="TWO-COMPONENT HISTIDINE PROTEIN KINASE"/>
    <property type="match status" value="1"/>
</dbReference>
<dbReference type="eggNOG" id="COG2202">
    <property type="taxonomic scope" value="Bacteria"/>
</dbReference>
<feature type="domain" description="Response regulatory" evidence="13">
    <location>
        <begin position="946"/>
        <end position="1070"/>
    </location>
</feature>
<dbReference type="FunFam" id="3.30.565.10:FF:000010">
    <property type="entry name" value="Sensor histidine kinase RcsC"/>
    <property type="match status" value="1"/>
</dbReference>
<dbReference type="Gene3D" id="3.30.565.10">
    <property type="entry name" value="Histidine kinase-like ATPase, C-terminal domain"/>
    <property type="match status" value="1"/>
</dbReference>
<dbReference type="CDD" id="cd17546">
    <property type="entry name" value="REC_hyHK_CKI1_RcsC-like"/>
    <property type="match status" value="2"/>
</dbReference>
<evidence type="ECO:0000256" key="9">
    <source>
        <dbReference type="ARBA" id="ARBA00024867"/>
    </source>
</evidence>
<dbReference type="SMART" id="SM00387">
    <property type="entry name" value="HATPase_c"/>
    <property type="match status" value="1"/>
</dbReference>
<evidence type="ECO:0000313" key="14">
    <source>
        <dbReference type="EMBL" id="EDP18282.1"/>
    </source>
</evidence>
<dbReference type="Gene3D" id="1.10.287.130">
    <property type="match status" value="1"/>
</dbReference>
<dbReference type="NCBIfam" id="TIGR00229">
    <property type="entry name" value="sensory_box"/>
    <property type="match status" value="1"/>
</dbReference>
<dbReference type="PRINTS" id="PR00344">
    <property type="entry name" value="BCTRLSENSOR"/>
</dbReference>
<reference evidence="14 15" key="1">
    <citation type="submission" date="2007-08" db="EMBL/GenBank/DDBJ databases">
        <authorList>
            <person name="Fulton L."/>
            <person name="Clifton S."/>
            <person name="Fulton B."/>
            <person name="Xu J."/>
            <person name="Minx P."/>
            <person name="Pepin K.H."/>
            <person name="Johnson M."/>
            <person name="Thiruvilangam P."/>
            <person name="Bhonagiri V."/>
            <person name="Nash W.E."/>
            <person name="Mardis E.R."/>
            <person name="Wilson R.K."/>
        </authorList>
    </citation>
    <scope>NUCLEOTIDE SEQUENCE [LARGE SCALE GENOMIC DNA]</scope>
    <source>
        <strain evidence="15">ATCC BAA-613 / DSM 15670 / CCUG 46953 / JCM 12243 / WAL 16351</strain>
    </source>
</reference>
<dbReference type="InterPro" id="IPR001789">
    <property type="entry name" value="Sig_transdc_resp-reg_receiver"/>
</dbReference>
<evidence type="ECO:0000256" key="7">
    <source>
        <dbReference type="ARBA" id="ARBA00022777"/>
    </source>
</evidence>
<comment type="catalytic activity">
    <reaction evidence="1">
        <text>ATP + protein L-histidine = ADP + protein N-phospho-L-histidine.</text>
        <dbReference type="EC" id="2.7.13.3"/>
    </reaction>
</comment>
<dbReference type="Pfam" id="PF00072">
    <property type="entry name" value="Response_reg"/>
    <property type="match status" value="2"/>
</dbReference>
<dbReference type="SUPFAM" id="SSF47384">
    <property type="entry name" value="Homodimeric domain of signal transducing histidine kinase"/>
    <property type="match status" value="1"/>
</dbReference>
<gene>
    <name evidence="14" type="ORF">CLOBOL_01637</name>
</gene>
<dbReference type="InterPro" id="IPR036890">
    <property type="entry name" value="HATPase_C_sf"/>
</dbReference>